<keyword evidence="3" id="KW-0808">Transferase</keyword>
<evidence type="ECO:0000313" key="11">
    <source>
        <dbReference type="Proteomes" id="UP001525961"/>
    </source>
</evidence>
<evidence type="ECO:0000256" key="3">
    <source>
        <dbReference type="ARBA" id="ARBA00022679"/>
    </source>
</evidence>
<feature type="domain" description="Protein kinase" evidence="9">
    <location>
        <begin position="13"/>
        <end position="281"/>
    </location>
</feature>
<keyword evidence="6" id="KW-0067">ATP-binding</keyword>
<dbReference type="InterPro" id="IPR000719">
    <property type="entry name" value="Prot_kinase_dom"/>
</dbReference>
<keyword evidence="2 10" id="KW-0723">Serine/threonine-protein kinase</keyword>
<dbReference type="EC" id="2.7.11.1" evidence="1"/>
<evidence type="ECO:0000256" key="4">
    <source>
        <dbReference type="ARBA" id="ARBA00022741"/>
    </source>
</evidence>
<dbReference type="SUPFAM" id="SSF56112">
    <property type="entry name" value="Protein kinase-like (PK-like)"/>
    <property type="match status" value="1"/>
</dbReference>
<keyword evidence="5 10" id="KW-0418">Kinase</keyword>
<comment type="catalytic activity">
    <reaction evidence="7">
        <text>L-threonyl-[protein] + ATP = O-phospho-L-threonyl-[protein] + ADP + H(+)</text>
        <dbReference type="Rhea" id="RHEA:46608"/>
        <dbReference type="Rhea" id="RHEA-COMP:11060"/>
        <dbReference type="Rhea" id="RHEA-COMP:11605"/>
        <dbReference type="ChEBI" id="CHEBI:15378"/>
        <dbReference type="ChEBI" id="CHEBI:30013"/>
        <dbReference type="ChEBI" id="CHEBI:30616"/>
        <dbReference type="ChEBI" id="CHEBI:61977"/>
        <dbReference type="ChEBI" id="CHEBI:456216"/>
        <dbReference type="EC" id="2.7.11.1"/>
    </reaction>
</comment>
<keyword evidence="11" id="KW-1185">Reference proteome</keyword>
<dbReference type="CDD" id="cd14014">
    <property type="entry name" value="STKc_PknB_like"/>
    <property type="match status" value="1"/>
</dbReference>
<dbReference type="InterPro" id="IPR008271">
    <property type="entry name" value="Ser/Thr_kinase_AS"/>
</dbReference>
<dbReference type="PANTHER" id="PTHR24363:SF0">
    <property type="entry name" value="SERINE_THREONINE KINASE LIKE DOMAIN CONTAINING 1"/>
    <property type="match status" value="1"/>
</dbReference>
<dbReference type="Gene3D" id="1.10.510.10">
    <property type="entry name" value="Transferase(Phosphotransferase) domain 1"/>
    <property type="match status" value="1"/>
</dbReference>
<evidence type="ECO:0000256" key="8">
    <source>
        <dbReference type="ARBA" id="ARBA00048679"/>
    </source>
</evidence>
<comment type="caution">
    <text evidence="10">The sequence shown here is derived from an EMBL/GenBank/DDBJ whole genome shotgun (WGS) entry which is preliminary data.</text>
</comment>
<dbReference type="PROSITE" id="PS50011">
    <property type="entry name" value="PROTEIN_KINASE_DOM"/>
    <property type="match status" value="1"/>
</dbReference>
<accession>A0ABT2N4I3</accession>
<evidence type="ECO:0000256" key="6">
    <source>
        <dbReference type="ARBA" id="ARBA00022840"/>
    </source>
</evidence>
<dbReference type="InterPro" id="IPR011009">
    <property type="entry name" value="Kinase-like_dom_sf"/>
</dbReference>
<evidence type="ECO:0000256" key="5">
    <source>
        <dbReference type="ARBA" id="ARBA00022777"/>
    </source>
</evidence>
<dbReference type="GO" id="GO:0004674">
    <property type="term" value="F:protein serine/threonine kinase activity"/>
    <property type="evidence" value="ECO:0007669"/>
    <property type="project" value="UniProtKB-KW"/>
</dbReference>
<reference evidence="10 11" key="1">
    <citation type="journal article" date="2022" name="Front. Microbiol.">
        <title>High genomic differentiation and limited gene flow indicate recent cryptic speciation within the genus Laspinema (cyanobacteria).</title>
        <authorList>
            <person name="Stanojkovic A."/>
            <person name="Skoupy S."/>
            <person name="Skaloud P."/>
            <person name="Dvorak P."/>
        </authorList>
    </citation>
    <scope>NUCLEOTIDE SEQUENCE [LARGE SCALE GENOMIC DNA]</scope>
    <source>
        <strain evidence="10 11">D3b</strain>
    </source>
</reference>
<dbReference type="SMART" id="SM00220">
    <property type="entry name" value="S_TKc"/>
    <property type="match status" value="1"/>
</dbReference>
<dbReference type="Gene3D" id="3.30.200.20">
    <property type="entry name" value="Phosphorylase Kinase, domain 1"/>
    <property type="match status" value="1"/>
</dbReference>
<organism evidence="10 11">
    <name type="scientific">Laspinema olomoucense D3b</name>
    <dbReference type="NCBI Taxonomy" id="2953688"/>
    <lineage>
        <taxon>Bacteria</taxon>
        <taxon>Bacillati</taxon>
        <taxon>Cyanobacteriota</taxon>
        <taxon>Cyanophyceae</taxon>
        <taxon>Oscillatoriophycideae</taxon>
        <taxon>Oscillatoriales</taxon>
        <taxon>Laspinemataceae</taxon>
        <taxon>Laspinema</taxon>
        <taxon>Laspinema olomoucense</taxon>
    </lineage>
</organism>
<dbReference type="EMBL" id="JAMXFA010000008">
    <property type="protein sequence ID" value="MCT7977604.1"/>
    <property type="molecule type" value="Genomic_DNA"/>
</dbReference>
<evidence type="ECO:0000256" key="7">
    <source>
        <dbReference type="ARBA" id="ARBA00047899"/>
    </source>
</evidence>
<gene>
    <name evidence="10" type="ORF">NG792_07800</name>
</gene>
<evidence type="ECO:0000313" key="10">
    <source>
        <dbReference type="EMBL" id="MCT7977604.1"/>
    </source>
</evidence>
<comment type="catalytic activity">
    <reaction evidence="8">
        <text>L-seryl-[protein] + ATP = O-phospho-L-seryl-[protein] + ADP + H(+)</text>
        <dbReference type="Rhea" id="RHEA:17989"/>
        <dbReference type="Rhea" id="RHEA-COMP:9863"/>
        <dbReference type="Rhea" id="RHEA-COMP:11604"/>
        <dbReference type="ChEBI" id="CHEBI:15378"/>
        <dbReference type="ChEBI" id="CHEBI:29999"/>
        <dbReference type="ChEBI" id="CHEBI:30616"/>
        <dbReference type="ChEBI" id="CHEBI:83421"/>
        <dbReference type="ChEBI" id="CHEBI:456216"/>
        <dbReference type="EC" id="2.7.11.1"/>
    </reaction>
</comment>
<evidence type="ECO:0000256" key="2">
    <source>
        <dbReference type="ARBA" id="ARBA00022527"/>
    </source>
</evidence>
<evidence type="ECO:0000256" key="1">
    <source>
        <dbReference type="ARBA" id="ARBA00012513"/>
    </source>
</evidence>
<dbReference type="Pfam" id="PF00069">
    <property type="entry name" value="Pkinase"/>
    <property type="match status" value="1"/>
</dbReference>
<proteinExistence type="predicted"/>
<dbReference type="Proteomes" id="UP001525961">
    <property type="component" value="Unassembled WGS sequence"/>
</dbReference>
<sequence length="448" mass="51176">MNLKNNQAWDENWEIIKFLSQGGQGKTSLVKSRGPLQSNKLYVLKELKYQSDRKSRSRMYREVAALKTLNHSGISKFIDSNVEEYESNIPLYLVTEFIEGKTLDKFLKNQNLSLEEIVGSIKTLLETLEKCHENDIVHRDIKPNNIIIRDNDIKDPVLIDFGLSFNNSDLENTDLTQSGEQVGNRFFTLPEQQAKSNLKRDHRSDITQCCGILFFALTKLKPTNLFDHEAKKPHQRLESKKSLSRFSSDSIAKLNKIFDKAFDPRIDSRWQSIPPLKEALMQLLQPVQSESTNDTDSDIAQIREKLSTSPDYAMRQSFQSLANQIVQEIHKVGRSVAGELGSEFGTIQDGSSMSGFKKNKKVNINWSELTFFHQYGITIQFIEERFFPKFKGIATGNEVVLLAEVKGQEIEFLRASLNGELDSTEFSERLKDFYIKGVLSIVEEEAGK</sequence>
<dbReference type="PANTHER" id="PTHR24363">
    <property type="entry name" value="SERINE/THREONINE PROTEIN KINASE"/>
    <property type="match status" value="1"/>
</dbReference>
<name>A0ABT2N4I3_9CYAN</name>
<protein>
    <recommendedName>
        <fullName evidence="1">non-specific serine/threonine protein kinase</fullName>
        <ecNumber evidence="1">2.7.11.1</ecNumber>
    </recommendedName>
</protein>
<dbReference type="PROSITE" id="PS00108">
    <property type="entry name" value="PROTEIN_KINASE_ST"/>
    <property type="match status" value="1"/>
</dbReference>
<dbReference type="RefSeq" id="WP_261235065.1">
    <property type="nucleotide sequence ID" value="NZ_JAMXFA010000008.1"/>
</dbReference>
<evidence type="ECO:0000259" key="9">
    <source>
        <dbReference type="PROSITE" id="PS50011"/>
    </source>
</evidence>
<keyword evidence="4" id="KW-0547">Nucleotide-binding</keyword>